<dbReference type="Proteomes" id="UP000077927">
    <property type="component" value="Chromosome 1"/>
</dbReference>
<reference evidence="16" key="2">
    <citation type="submission" date="2016-06" db="EMBL/GenBank/DDBJ databases">
        <authorList>
            <person name="Xu Y."/>
            <person name="Nagy A."/>
            <person name="Yan X."/>
            <person name="Kim S.W."/>
            <person name="Haley B."/>
            <person name="Liu N.T."/>
            <person name="Nou X."/>
        </authorList>
    </citation>
    <scope>NUCLEOTIDE SEQUENCE [LARGE SCALE GENOMIC DNA]</scope>
    <source>
        <strain evidence="16">ATCC 49129</strain>
    </source>
</reference>
<keyword evidence="16" id="KW-1185">Reference proteome</keyword>
<evidence type="ECO:0000256" key="2">
    <source>
        <dbReference type="ARBA" id="ARBA00011233"/>
    </source>
</evidence>
<gene>
    <name evidence="14" type="ORF">A9Y76_17705</name>
    <name evidence="13" type="ORF">ACS15_3732</name>
</gene>
<evidence type="ECO:0000259" key="12">
    <source>
        <dbReference type="Pfam" id="PF13609"/>
    </source>
</evidence>
<dbReference type="OrthoDB" id="9128909at2"/>
<comment type="subunit">
    <text evidence="2">Homotrimer.</text>
</comment>
<dbReference type="GO" id="GO:0006811">
    <property type="term" value="P:monoatomic ion transport"/>
    <property type="evidence" value="ECO:0007669"/>
    <property type="project" value="UniProtKB-KW"/>
</dbReference>
<reference evidence="14" key="3">
    <citation type="submission" date="2016-06" db="EMBL/GenBank/DDBJ databases">
        <authorList>
            <person name="Kjaerup R.B."/>
            <person name="Dalgaard T.S."/>
            <person name="Juul-Madsen H.R."/>
        </authorList>
    </citation>
    <scope>NUCLEOTIDE SEQUENCE [LARGE SCALE GENOMIC DNA]</scope>
    <source>
        <strain evidence="14">ATCC 49129</strain>
    </source>
</reference>
<dbReference type="Pfam" id="PF13609">
    <property type="entry name" value="Porin_4"/>
    <property type="match status" value="1"/>
</dbReference>
<dbReference type="PANTHER" id="PTHR34501">
    <property type="entry name" value="PROTEIN YDDL-RELATED"/>
    <property type="match status" value="1"/>
</dbReference>
<proteinExistence type="predicted"/>
<keyword evidence="9" id="KW-0472">Membrane</keyword>
<dbReference type="GO" id="GO:0015288">
    <property type="term" value="F:porin activity"/>
    <property type="evidence" value="ECO:0007669"/>
    <property type="project" value="UniProtKB-KW"/>
</dbReference>
<dbReference type="InterPro" id="IPR023614">
    <property type="entry name" value="Porin_dom_sf"/>
</dbReference>
<feature type="chain" id="PRO_5044553957" evidence="11">
    <location>
        <begin position="26"/>
        <end position="376"/>
    </location>
</feature>
<dbReference type="EMBL" id="CP016022">
    <property type="protein sequence ID" value="ANJ74171.1"/>
    <property type="molecule type" value="Genomic_DNA"/>
</dbReference>
<dbReference type="GO" id="GO:0009279">
    <property type="term" value="C:cell outer membrane"/>
    <property type="evidence" value="ECO:0007669"/>
    <property type="project" value="UniProtKB-SubCell"/>
</dbReference>
<evidence type="ECO:0000256" key="1">
    <source>
        <dbReference type="ARBA" id="ARBA00004571"/>
    </source>
</evidence>
<evidence type="ECO:0000313" key="13">
    <source>
        <dbReference type="EMBL" id="ANH71985.1"/>
    </source>
</evidence>
<evidence type="ECO:0000256" key="3">
    <source>
        <dbReference type="ARBA" id="ARBA00022448"/>
    </source>
</evidence>
<keyword evidence="4" id="KW-1134">Transmembrane beta strand</keyword>
<dbReference type="EMBL" id="CP012605">
    <property type="protein sequence ID" value="ANH71985.1"/>
    <property type="molecule type" value="Genomic_DNA"/>
</dbReference>
<evidence type="ECO:0000313" key="15">
    <source>
        <dbReference type="Proteomes" id="UP000077927"/>
    </source>
</evidence>
<dbReference type="GO" id="GO:0046930">
    <property type="term" value="C:pore complex"/>
    <property type="evidence" value="ECO:0007669"/>
    <property type="project" value="UniProtKB-KW"/>
</dbReference>
<dbReference type="InterPro" id="IPR033900">
    <property type="entry name" value="Gram_neg_porin_domain"/>
</dbReference>
<reference evidence="13 15" key="1">
    <citation type="submission" date="2015-09" db="EMBL/GenBank/DDBJ databases">
        <authorList>
            <person name="Xu Y."/>
            <person name="Nagy A."/>
            <person name="Liu N.T."/>
            <person name="Nou X."/>
        </authorList>
    </citation>
    <scope>NUCLEOTIDE SEQUENCE [LARGE SCALE GENOMIC DNA]</scope>
    <source>
        <strain evidence="13 15">FC1138</strain>
    </source>
</reference>
<dbReference type="GeneID" id="61527862"/>
<evidence type="ECO:0000256" key="5">
    <source>
        <dbReference type="ARBA" id="ARBA00022692"/>
    </source>
</evidence>
<evidence type="ECO:0000256" key="11">
    <source>
        <dbReference type="SAM" id="SignalP"/>
    </source>
</evidence>
<evidence type="ECO:0000256" key="10">
    <source>
        <dbReference type="ARBA" id="ARBA00023237"/>
    </source>
</evidence>
<dbReference type="CDD" id="cd00342">
    <property type="entry name" value="gram_neg_porins"/>
    <property type="match status" value="1"/>
</dbReference>
<evidence type="ECO:0000256" key="8">
    <source>
        <dbReference type="ARBA" id="ARBA00023114"/>
    </source>
</evidence>
<name>A0A192A1M1_9RALS</name>
<keyword evidence="7" id="KW-0406">Ion transport</keyword>
<dbReference type="Proteomes" id="UP000078572">
    <property type="component" value="Chromosome 1"/>
</dbReference>
<evidence type="ECO:0000256" key="6">
    <source>
        <dbReference type="ARBA" id="ARBA00022729"/>
    </source>
</evidence>
<feature type="signal peptide" evidence="11">
    <location>
        <begin position="1"/>
        <end position="25"/>
    </location>
</feature>
<evidence type="ECO:0000256" key="7">
    <source>
        <dbReference type="ARBA" id="ARBA00023065"/>
    </source>
</evidence>
<dbReference type="AlphaFoldDB" id="A0A192A1M1"/>
<evidence type="ECO:0000313" key="16">
    <source>
        <dbReference type="Proteomes" id="UP000078572"/>
    </source>
</evidence>
<keyword evidence="10" id="KW-0998">Cell outer membrane</keyword>
<feature type="domain" description="Porin" evidence="12">
    <location>
        <begin position="12"/>
        <end position="352"/>
    </location>
</feature>
<keyword evidence="6 11" id="KW-0732">Signal</keyword>
<dbReference type="STRING" id="190721.ACS15_3732"/>
<comment type="subcellular location">
    <subcellularLocation>
        <location evidence="1">Cell outer membrane</location>
        <topology evidence="1">Multi-pass membrane protein</topology>
    </subcellularLocation>
</comment>
<dbReference type="InterPro" id="IPR050298">
    <property type="entry name" value="Gram-neg_bact_OMP"/>
</dbReference>
<protein>
    <submittedName>
        <fullName evidence="13 14">Porin</fullName>
    </submittedName>
</protein>
<evidence type="ECO:0000256" key="9">
    <source>
        <dbReference type="ARBA" id="ARBA00023136"/>
    </source>
</evidence>
<dbReference type="KEGG" id="rin:ACS15_3732"/>
<dbReference type="PANTHER" id="PTHR34501:SF9">
    <property type="entry name" value="MAJOR OUTER MEMBRANE PROTEIN P.IA"/>
    <property type="match status" value="1"/>
</dbReference>
<dbReference type="PATRIC" id="fig|190721.6.peg.3685"/>
<dbReference type="Gene3D" id="2.40.160.10">
    <property type="entry name" value="Porin"/>
    <property type="match status" value="1"/>
</dbReference>
<accession>A0A192A1M1</accession>
<sequence>MSRTKFALAATAAAVATLAAPGAHAQASNVTLYGLIDTTISTVNNTNAAGARTTGFQVPWFSGSRWGLTGKEDLGGGTSAIFRLESEFETPTGNMDTPGVLFNRDAWVGLSSEALGKLTFGRQNAIARDISAIYGDPYTSEKVGLDEGGYTNVNNFKQLIFYAGSATGTRLNNGVVWKKMWDGRFLTALGYQFGEVPGQFSQGSTESLALGYNGDSFHLAGFAQQAKVNGFTDRSYSIGGNVIIDIFRINAGYFHYTGEQPAAIGNRSDNAYTVSLKIAPQGAFDYEIGYQIMKANNAAFDANGNTLNAYASVLGATASGSGRKSTLYGSVFYHVSKRTEFYVAADYMKLKDQYIVGSTNGHNSQTEFAIGMRTRF</sequence>
<evidence type="ECO:0000313" key="14">
    <source>
        <dbReference type="EMBL" id="ANJ74171.1"/>
    </source>
</evidence>
<keyword evidence="5" id="KW-0812">Transmembrane</keyword>
<dbReference type="SUPFAM" id="SSF56935">
    <property type="entry name" value="Porins"/>
    <property type="match status" value="1"/>
</dbReference>
<keyword evidence="3" id="KW-0813">Transport</keyword>
<dbReference type="RefSeq" id="WP_021197052.1">
    <property type="nucleotide sequence ID" value="NZ_CP012605.1"/>
</dbReference>
<keyword evidence="8" id="KW-0626">Porin</keyword>
<evidence type="ECO:0000256" key="4">
    <source>
        <dbReference type="ARBA" id="ARBA00022452"/>
    </source>
</evidence>
<organism evidence="14 16">
    <name type="scientific">Ralstonia insidiosa</name>
    <dbReference type="NCBI Taxonomy" id="190721"/>
    <lineage>
        <taxon>Bacteria</taxon>
        <taxon>Pseudomonadati</taxon>
        <taxon>Pseudomonadota</taxon>
        <taxon>Betaproteobacteria</taxon>
        <taxon>Burkholderiales</taxon>
        <taxon>Burkholderiaceae</taxon>
        <taxon>Ralstonia</taxon>
    </lineage>
</organism>